<sequence>MWALWSGSAAVIAQDDYDHPPISYAHSQPDNAVSRLENRLKTGEVVLAYEEPWGYLRSLLAALDIPVSSQTLVYSKTSLQRHRISPRTPRAIFFNDEVYLGYCKNGDVLEISVADGALGTVFYTVDQRDRSAAAFRRQNDNCLLCHAGGQTRGVPGHLFRSLYVDKHGHPLLASGSFRVDHTSPIAQRWGGWYVTGTHGDQKHLGNQIFSGRDAAEAGIDPTGLNVTDLSQRFDSSAYLSDDSDLVALMVLGHQAAGHNVLTKALFSTKTALYREAALNRELGEPADHRWDSTNTVLNSSAEALLKYFLFSGEAALQAPMEGTTAFAREFTAQGPRDRHGRSLREFDLTTRLFRYPCSYLVYSESFDRLPAELRERFWTRMNAVLSGADTSPDFAHLTATDRAALREILCDTKPEAAAFLSEAAPTVSRR</sequence>
<dbReference type="AlphaFoldDB" id="A0A7C4LI75"/>
<reference evidence="1" key="1">
    <citation type="journal article" date="2020" name="mSystems">
        <title>Genome- and Community-Level Interaction Insights into Carbon Utilization and Element Cycling Functions of Hydrothermarchaeota in Hydrothermal Sediment.</title>
        <authorList>
            <person name="Zhou Z."/>
            <person name="Liu Y."/>
            <person name="Xu W."/>
            <person name="Pan J."/>
            <person name="Luo Z.H."/>
            <person name="Li M."/>
        </authorList>
    </citation>
    <scope>NUCLEOTIDE SEQUENCE [LARGE SCALE GENOMIC DNA]</scope>
    <source>
        <strain evidence="1">SpSt-508</strain>
    </source>
</reference>
<dbReference type="EMBL" id="DSVQ01000001">
    <property type="protein sequence ID" value="HGT37672.1"/>
    <property type="molecule type" value="Genomic_DNA"/>
</dbReference>
<organism evidence="1">
    <name type="scientific">Schlesneria paludicola</name>
    <dbReference type="NCBI Taxonomy" id="360056"/>
    <lineage>
        <taxon>Bacteria</taxon>
        <taxon>Pseudomonadati</taxon>
        <taxon>Planctomycetota</taxon>
        <taxon>Planctomycetia</taxon>
        <taxon>Planctomycetales</taxon>
        <taxon>Planctomycetaceae</taxon>
        <taxon>Schlesneria</taxon>
    </lineage>
</organism>
<name>A0A7C4LI75_9PLAN</name>
<proteinExistence type="predicted"/>
<accession>A0A7C4LI75</accession>
<protein>
    <recommendedName>
        <fullName evidence="2">Cytochrome c domain-containing protein</fullName>
    </recommendedName>
</protein>
<gene>
    <name evidence="1" type="ORF">ENS64_00140</name>
</gene>
<comment type="caution">
    <text evidence="1">The sequence shown here is derived from an EMBL/GenBank/DDBJ whole genome shotgun (WGS) entry which is preliminary data.</text>
</comment>
<evidence type="ECO:0008006" key="2">
    <source>
        <dbReference type="Google" id="ProtNLM"/>
    </source>
</evidence>
<evidence type="ECO:0000313" key="1">
    <source>
        <dbReference type="EMBL" id="HGT37672.1"/>
    </source>
</evidence>